<reference evidence="1" key="1">
    <citation type="journal article" date="2020" name="Stud. Mycol.">
        <title>101 Dothideomycetes genomes: a test case for predicting lifestyles and emergence of pathogens.</title>
        <authorList>
            <person name="Haridas S."/>
            <person name="Albert R."/>
            <person name="Binder M."/>
            <person name="Bloem J."/>
            <person name="Labutti K."/>
            <person name="Salamov A."/>
            <person name="Andreopoulos B."/>
            <person name="Baker S."/>
            <person name="Barry K."/>
            <person name="Bills G."/>
            <person name="Bluhm B."/>
            <person name="Cannon C."/>
            <person name="Castanera R."/>
            <person name="Culley D."/>
            <person name="Daum C."/>
            <person name="Ezra D."/>
            <person name="Gonzalez J."/>
            <person name="Henrissat B."/>
            <person name="Kuo A."/>
            <person name="Liang C."/>
            <person name="Lipzen A."/>
            <person name="Lutzoni F."/>
            <person name="Magnuson J."/>
            <person name="Mondo S."/>
            <person name="Nolan M."/>
            <person name="Ohm R."/>
            <person name="Pangilinan J."/>
            <person name="Park H.-J."/>
            <person name="Ramirez L."/>
            <person name="Alfaro M."/>
            <person name="Sun H."/>
            <person name="Tritt A."/>
            <person name="Yoshinaga Y."/>
            <person name="Zwiers L.-H."/>
            <person name="Turgeon B."/>
            <person name="Goodwin S."/>
            <person name="Spatafora J."/>
            <person name="Crous P."/>
            <person name="Grigoriev I."/>
        </authorList>
    </citation>
    <scope>NUCLEOTIDE SEQUENCE</scope>
    <source>
        <strain evidence="1">CBS 279.74</strain>
    </source>
</reference>
<dbReference type="CDD" id="cd02440">
    <property type="entry name" value="AdoMet_MTases"/>
    <property type="match status" value="1"/>
</dbReference>
<dbReference type="GO" id="GO:0005739">
    <property type="term" value="C:mitochondrion"/>
    <property type="evidence" value="ECO:0007669"/>
    <property type="project" value="TreeGrafter"/>
</dbReference>
<dbReference type="AlphaFoldDB" id="A0A6G1KCW9"/>
<name>A0A6G1KCW9_9PLEO</name>
<dbReference type="Gene3D" id="3.40.50.150">
    <property type="entry name" value="Vaccinia Virus protein VP39"/>
    <property type="match status" value="1"/>
</dbReference>
<dbReference type="SUPFAM" id="SSF53335">
    <property type="entry name" value="S-adenosyl-L-methionine-dependent methyltransferases"/>
    <property type="match status" value="1"/>
</dbReference>
<keyword evidence="1" id="KW-0808">Transferase</keyword>
<dbReference type="GO" id="GO:0032259">
    <property type="term" value="P:methylation"/>
    <property type="evidence" value="ECO:0007669"/>
    <property type="project" value="UniProtKB-KW"/>
</dbReference>
<dbReference type="InterPro" id="IPR029063">
    <property type="entry name" value="SAM-dependent_MTases_sf"/>
</dbReference>
<sequence>MPRLPNSLLRKARNINSLLPALLGPCRDLTSAQNELRWLREHVHKEAKRRSKKGDTLAKADLLKTLVECRAKGFPLQYLLGSEFFGDLEIECRPGVLIPRPETAASVTHLAKLIGSAQNLPTELRVLDLCTGTGCIPLLFQNEFRSLRDNIALRLLGVDISRKAIALAIRNRRRLHQSNKDVYKTATAFMLADVLSNPFADSAIDSPLPLKSALNHRRLPAFWDILISNPPYISPDAFRTTTARSVRGFEPRLALVPPQEAGSSHVEKGDTFYPAIFQAAKDTEVKVVLLEVADLDQALRVARMAQMRNFDGVEIWCDQPDQVNDSIPEASHGIPIVGQGNGRSVVCWQGIGAEWLEKKAASIESRPMKEVLEQTLAPRFELERCADDTVRLPRFLFRARTQLVDEWGLPVKWSTQGDKKKS</sequence>
<dbReference type="EMBL" id="MU005768">
    <property type="protein sequence ID" value="KAF2710664.1"/>
    <property type="molecule type" value="Genomic_DNA"/>
</dbReference>
<dbReference type="PANTHER" id="PTHR18895">
    <property type="entry name" value="HEMK METHYLTRANSFERASE"/>
    <property type="match status" value="1"/>
</dbReference>
<dbReference type="PANTHER" id="PTHR18895:SF74">
    <property type="entry name" value="MTRF1L RELEASE FACTOR GLUTAMINE METHYLTRANSFERASE"/>
    <property type="match status" value="1"/>
</dbReference>
<dbReference type="GO" id="GO:0008168">
    <property type="term" value="F:methyltransferase activity"/>
    <property type="evidence" value="ECO:0007669"/>
    <property type="project" value="UniProtKB-KW"/>
</dbReference>
<dbReference type="GO" id="GO:0003676">
    <property type="term" value="F:nucleic acid binding"/>
    <property type="evidence" value="ECO:0007669"/>
    <property type="project" value="InterPro"/>
</dbReference>
<gene>
    <name evidence="1" type="ORF">K504DRAFT_376336</name>
</gene>
<dbReference type="OrthoDB" id="269872at2759"/>
<dbReference type="Proteomes" id="UP000799428">
    <property type="component" value="Unassembled WGS sequence"/>
</dbReference>
<dbReference type="InterPro" id="IPR002052">
    <property type="entry name" value="DNA_methylase_N6_adenine_CS"/>
</dbReference>
<keyword evidence="1" id="KW-0489">Methyltransferase</keyword>
<evidence type="ECO:0000313" key="1">
    <source>
        <dbReference type="EMBL" id="KAF2710664.1"/>
    </source>
</evidence>
<dbReference type="InterPro" id="IPR050320">
    <property type="entry name" value="N5-glutamine_MTase"/>
</dbReference>
<accession>A0A6G1KCW9</accession>
<keyword evidence="2" id="KW-1185">Reference proteome</keyword>
<dbReference type="PROSITE" id="PS00092">
    <property type="entry name" value="N6_MTASE"/>
    <property type="match status" value="1"/>
</dbReference>
<protein>
    <submittedName>
        <fullName evidence="1">S-adenosyl-L-methionine-dependent methyltransferase</fullName>
    </submittedName>
</protein>
<evidence type="ECO:0000313" key="2">
    <source>
        <dbReference type="Proteomes" id="UP000799428"/>
    </source>
</evidence>
<proteinExistence type="predicted"/>
<organism evidence="1 2">
    <name type="scientific">Pleomassaria siparia CBS 279.74</name>
    <dbReference type="NCBI Taxonomy" id="1314801"/>
    <lineage>
        <taxon>Eukaryota</taxon>
        <taxon>Fungi</taxon>
        <taxon>Dikarya</taxon>
        <taxon>Ascomycota</taxon>
        <taxon>Pezizomycotina</taxon>
        <taxon>Dothideomycetes</taxon>
        <taxon>Pleosporomycetidae</taxon>
        <taxon>Pleosporales</taxon>
        <taxon>Pleomassariaceae</taxon>
        <taxon>Pleomassaria</taxon>
    </lineage>
</organism>